<evidence type="ECO:0000256" key="2">
    <source>
        <dbReference type="ARBA" id="ARBA00022977"/>
    </source>
</evidence>
<dbReference type="SUPFAM" id="SSF51391">
    <property type="entry name" value="Thiamin phosphate synthase"/>
    <property type="match status" value="1"/>
</dbReference>
<dbReference type="PANTHER" id="PTHR20857">
    <property type="entry name" value="THIAMINE-PHOSPHATE PYROPHOSPHORYLASE"/>
    <property type="match status" value="1"/>
</dbReference>
<dbReference type="Gene3D" id="3.20.20.70">
    <property type="entry name" value="Aldolase class I"/>
    <property type="match status" value="1"/>
</dbReference>
<evidence type="ECO:0000313" key="4">
    <source>
        <dbReference type="EMBL" id="PZF71470.1"/>
    </source>
</evidence>
<dbReference type="OrthoDB" id="194683at2"/>
<dbReference type="Proteomes" id="UP000248745">
    <property type="component" value="Unassembled WGS sequence"/>
</dbReference>
<evidence type="ECO:0000256" key="1">
    <source>
        <dbReference type="ARBA" id="ARBA00004948"/>
    </source>
</evidence>
<protein>
    <submittedName>
        <fullName evidence="4">Thiamine phosphate synthase</fullName>
    </submittedName>
</protein>
<dbReference type="GO" id="GO:0004789">
    <property type="term" value="F:thiamine-phosphate diphosphorylase activity"/>
    <property type="evidence" value="ECO:0007669"/>
    <property type="project" value="TreeGrafter"/>
</dbReference>
<gene>
    <name evidence="4" type="ORF">DN068_18050</name>
</gene>
<dbReference type="Pfam" id="PF02581">
    <property type="entry name" value="TMP-TENI"/>
    <property type="match status" value="1"/>
</dbReference>
<dbReference type="GO" id="GO:0005737">
    <property type="term" value="C:cytoplasm"/>
    <property type="evidence" value="ECO:0007669"/>
    <property type="project" value="TreeGrafter"/>
</dbReference>
<evidence type="ECO:0000313" key="5">
    <source>
        <dbReference type="Proteomes" id="UP000248745"/>
    </source>
</evidence>
<keyword evidence="5" id="KW-1185">Reference proteome</keyword>
<dbReference type="InterPro" id="IPR036206">
    <property type="entry name" value="ThiamineP_synth_sf"/>
</dbReference>
<dbReference type="InterPro" id="IPR022998">
    <property type="entry name" value="ThiamineP_synth_TenI"/>
</dbReference>
<keyword evidence="2" id="KW-0784">Thiamine biosynthesis</keyword>
<comment type="pathway">
    <text evidence="1">Cofactor biosynthesis; thiamine diphosphate biosynthesis.</text>
</comment>
<evidence type="ECO:0000259" key="3">
    <source>
        <dbReference type="Pfam" id="PF02581"/>
    </source>
</evidence>
<dbReference type="CDD" id="cd00564">
    <property type="entry name" value="TMP_TenI"/>
    <property type="match status" value="1"/>
</dbReference>
<organism evidence="4 5">
    <name type="scientific">Taibaiella soli</name>
    <dbReference type="NCBI Taxonomy" id="1649169"/>
    <lineage>
        <taxon>Bacteria</taxon>
        <taxon>Pseudomonadati</taxon>
        <taxon>Bacteroidota</taxon>
        <taxon>Chitinophagia</taxon>
        <taxon>Chitinophagales</taxon>
        <taxon>Chitinophagaceae</taxon>
        <taxon>Taibaiella</taxon>
    </lineage>
</organism>
<proteinExistence type="predicted"/>
<dbReference type="AlphaFoldDB" id="A0A2W2AGX9"/>
<dbReference type="PANTHER" id="PTHR20857:SF15">
    <property type="entry name" value="THIAMINE-PHOSPHATE SYNTHASE"/>
    <property type="match status" value="1"/>
</dbReference>
<dbReference type="EMBL" id="QKTW01000024">
    <property type="protein sequence ID" value="PZF71470.1"/>
    <property type="molecule type" value="Genomic_DNA"/>
</dbReference>
<dbReference type="InterPro" id="IPR013785">
    <property type="entry name" value="Aldolase_TIM"/>
</dbReference>
<comment type="caution">
    <text evidence="4">The sequence shown here is derived from an EMBL/GenBank/DDBJ whole genome shotgun (WGS) entry which is preliminary data.</text>
</comment>
<sequence length="201" mass="22665">MKLILITPDDTFGRELSIVNGCFAYGLQRLHLRKKGFSKEDYRNYIAAVDDTFHDRIVLTEYFSLLEEFNLGGVHLNSHIRDLQKTSDELALLKPKQISSSFHSWDEIAAAKDHFNYVFISPVFDSISKKGYKAGIDLEGAATLKQTKVDCPEVIGLGGVQAYNIQRLKEMNFDGAALLGAVWESENPVVAFREIYLRTQG</sequence>
<reference evidence="4 5" key="1">
    <citation type="submission" date="2018-06" db="EMBL/GenBank/DDBJ databases">
        <title>Mucibacter soli gen. nov., sp. nov., a new member of the family Chitinophagaceae producing mucin.</title>
        <authorList>
            <person name="Kim M.-K."/>
            <person name="Park S."/>
            <person name="Kim T.-S."/>
            <person name="Joung Y."/>
            <person name="Han J.-H."/>
            <person name="Kim S.B."/>
        </authorList>
    </citation>
    <scope>NUCLEOTIDE SEQUENCE [LARGE SCALE GENOMIC DNA]</scope>
    <source>
        <strain evidence="4 5">R1-15</strain>
    </source>
</reference>
<name>A0A2W2AGX9_9BACT</name>
<dbReference type="GO" id="GO:0009228">
    <property type="term" value="P:thiamine biosynthetic process"/>
    <property type="evidence" value="ECO:0007669"/>
    <property type="project" value="UniProtKB-KW"/>
</dbReference>
<feature type="domain" description="Thiamine phosphate synthase/TenI" evidence="3">
    <location>
        <begin position="4"/>
        <end position="181"/>
    </location>
</feature>
<accession>A0A2W2AGX9</accession>
<dbReference type="RefSeq" id="WP_111000347.1">
    <property type="nucleotide sequence ID" value="NZ_QKTW01000024.1"/>
</dbReference>